<dbReference type="AlphaFoldDB" id="X6LLU6"/>
<organism evidence="1 2">
    <name type="scientific">Reticulomyxa filosa</name>
    <dbReference type="NCBI Taxonomy" id="46433"/>
    <lineage>
        <taxon>Eukaryota</taxon>
        <taxon>Sar</taxon>
        <taxon>Rhizaria</taxon>
        <taxon>Retaria</taxon>
        <taxon>Foraminifera</taxon>
        <taxon>Monothalamids</taxon>
        <taxon>Reticulomyxidae</taxon>
        <taxon>Reticulomyxa</taxon>
    </lineage>
</organism>
<sequence>MKEEEKWGNNAKKKKKKSNKSICIKKQYVVNRCNGVIRDAVELRCSHGHLYCQKCIENESKCRSDSASGKQYQCVSCKDASKSYNSFYPNLYCRKKIEKQAIVCPLNKPLQENDCKCEWEGTLSQLEKHLNEECGLNSARYCQCLYHTYGCSVKCENSNALHQHLNDSHVSHLSLVTKTVAFLFLGKHMRIQKKKV</sequence>
<dbReference type="InterPro" id="IPR013083">
    <property type="entry name" value="Znf_RING/FYVE/PHD"/>
</dbReference>
<protein>
    <recommendedName>
        <fullName evidence="3">TRAF-type domain-containing protein</fullName>
    </recommendedName>
</protein>
<reference evidence="1 2" key="1">
    <citation type="journal article" date="2013" name="Curr. Biol.">
        <title>The Genome of the Foraminiferan Reticulomyxa filosa.</title>
        <authorList>
            <person name="Glockner G."/>
            <person name="Hulsmann N."/>
            <person name="Schleicher M."/>
            <person name="Noegel A.A."/>
            <person name="Eichinger L."/>
            <person name="Gallinger C."/>
            <person name="Pawlowski J."/>
            <person name="Sierra R."/>
            <person name="Euteneuer U."/>
            <person name="Pillet L."/>
            <person name="Moustafa A."/>
            <person name="Platzer M."/>
            <person name="Groth M."/>
            <person name="Szafranski K."/>
            <person name="Schliwa M."/>
        </authorList>
    </citation>
    <scope>NUCLEOTIDE SEQUENCE [LARGE SCALE GENOMIC DNA]</scope>
</reference>
<dbReference type="EMBL" id="ASPP01035387">
    <property type="protein sequence ID" value="ETO02599.1"/>
    <property type="molecule type" value="Genomic_DNA"/>
</dbReference>
<accession>X6LLU6</accession>
<name>X6LLU6_RETFI</name>
<evidence type="ECO:0000313" key="2">
    <source>
        <dbReference type="Proteomes" id="UP000023152"/>
    </source>
</evidence>
<evidence type="ECO:0000313" key="1">
    <source>
        <dbReference type="EMBL" id="ETO02599.1"/>
    </source>
</evidence>
<gene>
    <name evidence="1" type="ORF">RFI_34818</name>
</gene>
<keyword evidence="2" id="KW-1185">Reference proteome</keyword>
<proteinExistence type="predicted"/>
<comment type="caution">
    <text evidence="1">The sequence shown here is derived from an EMBL/GenBank/DDBJ whole genome shotgun (WGS) entry which is preliminary data.</text>
</comment>
<dbReference type="OrthoDB" id="5975616at2759"/>
<dbReference type="Gene3D" id="3.30.40.10">
    <property type="entry name" value="Zinc/RING finger domain, C3HC4 (zinc finger)"/>
    <property type="match status" value="1"/>
</dbReference>
<dbReference type="Proteomes" id="UP000023152">
    <property type="component" value="Unassembled WGS sequence"/>
</dbReference>
<evidence type="ECO:0008006" key="3">
    <source>
        <dbReference type="Google" id="ProtNLM"/>
    </source>
</evidence>